<dbReference type="EMBL" id="FOZM01000002">
    <property type="protein sequence ID" value="SFS20517.1"/>
    <property type="molecule type" value="Genomic_DNA"/>
</dbReference>
<name>A0A1I6MY11_9RHOB</name>
<sequence length="411" mass="44961">MPLPLSLDQTINGVVREEWGRILAALTKAIGDLQLAEDCLQEAVARAIKRWPEAGIPDSPAAWLIRTARNIAIDRFRRDARHDRALPELTLLAETVAEDDPIDEAIPDKRLEMIFTCCHPALEEKTRVALTLRTLGGLTTEEIAASFLDAPATMAQRLVRAKRKIRAAGIPYRIPETSDLPERMQAVLSVIYLIFSRGNTATAAQSQHLSAEAIRLGRILCQLLPDDAEVAGLLALMLLTDARKAGRLDRDGHFLPLEQQNRRRWDKARIAEGDSILRKALGRGAVGPYQLQAAISACHATSPSWQDTNWTEIAALYGLLIQMVPTPVVRLNHAVALSYAGQLEQGYAILNGLQGNATLREYQPFHAARADLAARSGDVSAAKKHYAKAIALSVSPTEQLFLSAKSDSLSG</sequence>
<keyword evidence="5" id="KW-1185">Reference proteome</keyword>
<dbReference type="Gene3D" id="1.10.10.10">
    <property type="entry name" value="Winged helix-like DNA-binding domain superfamily/Winged helix DNA-binding domain"/>
    <property type="match status" value="1"/>
</dbReference>
<dbReference type="InterPro" id="IPR013324">
    <property type="entry name" value="RNA_pol_sigma_r3/r4-like"/>
</dbReference>
<dbReference type="InterPro" id="IPR013249">
    <property type="entry name" value="RNA_pol_sigma70_r4_t2"/>
</dbReference>
<evidence type="ECO:0000313" key="4">
    <source>
        <dbReference type="EMBL" id="SFS20517.1"/>
    </source>
</evidence>
<dbReference type="GO" id="GO:0003677">
    <property type="term" value="F:DNA binding"/>
    <property type="evidence" value="ECO:0007669"/>
    <property type="project" value="InterPro"/>
</dbReference>
<gene>
    <name evidence="4" type="ORF">SAMN05444714_2661</name>
</gene>
<dbReference type="Proteomes" id="UP000198926">
    <property type="component" value="Unassembled WGS sequence"/>
</dbReference>
<accession>A0A1I6MY11</accession>
<dbReference type="Pfam" id="PF08281">
    <property type="entry name" value="Sigma70_r4_2"/>
    <property type="match status" value="1"/>
</dbReference>
<dbReference type="InterPro" id="IPR007627">
    <property type="entry name" value="RNA_pol_sigma70_r2"/>
</dbReference>
<feature type="domain" description="RNA polymerase sigma factor 70 region 4 type 2" evidence="2">
    <location>
        <begin position="114"/>
        <end position="165"/>
    </location>
</feature>
<dbReference type="STRING" id="1123755.SAMN05444714_2661"/>
<evidence type="ECO:0000259" key="2">
    <source>
        <dbReference type="Pfam" id="PF08281"/>
    </source>
</evidence>
<dbReference type="PANTHER" id="PTHR47756">
    <property type="entry name" value="BLL6612 PROTEIN-RELATED"/>
    <property type="match status" value="1"/>
</dbReference>
<dbReference type="OrthoDB" id="9780299at2"/>
<organism evidence="4 5">
    <name type="scientific">Yoonia litorea</name>
    <dbReference type="NCBI Taxonomy" id="1123755"/>
    <lineage>
        <taxon>Bacteria</taxon>
        <taxon>Pseudomonadati</taxon>
        <taxon>Pseudomonadota</taxon>
        <taxon>Alphaproteobacteria</taxon>
        <taxon>Rhodobacterales</taxon>
        <taxon>Paracoccaceae</taxon>
        <taxon>Yoonia</taxon>
    </lineage>
</organism>
<protein>
    <submittedName>
        <fullName evidence="4">RNA polymerase, sigma subunit, ECF family</fullName>
    </submittedName>
</protein>
<dbReference type="SUPFAM" id="SSF88946">
    <property type="entry name" value="Sigma2 domain of RNA polymerase sigma factors"/>
    <property type="match status" value="1"/>
</dbReference>
<dbReference type="InterPro" id="IPR014284">
    <property type="entry name" value="RNA_pol_sigma-70_dom"/>
</dbReference>
<evidence type="ECO:0000259" key="3">
    <source>
        <dbReference type="Pfam" id="PF20239"/>
    </source>
</evidence>
<dbReference type="PANTHER" id="PTHR47756:SF2">
    <property type="entry name" value="BLL6612 PROTEIN"/>
    <property type="match status" value="1"/>
</dbReference>
<dbReference type="InterPro" id="IPR013325">
    <property type="entry name" value="RNA_pol_sigma_r2"/>
</dbReference>
<proteinExistence type="predicted"/>
<evidence type="ECO:0000259" key="1">
    <source>
        <dbReference type="Pfam" id="PF04542"/>
    </source>
</evidence>
<dbReference type="GO" id="GO:0016987">
    <property type="term" value="F:sigma factor activity"/>
    <property type="evidence" value="ECO:0007669"/>
    <property type="project" value="InterPro"/>
</dbReference>
<dbReference type="AlphaFoldDB" id="A0A1I6MY11"/>
<dbReference type="InterPro" id="IPR036388">
    <property type="entry name" value="WH-like_DNA-bd_sf"/>
</dbReference>
<dbReference type="InterPro" id="IPR046531">
    <property type="entry name" value="DUF6596"/>
</dbReference>
<dbReference type="SUPFAM" id="SSF88659">
    <property type="entry name" value="Sigma3 and sigma4 domains of RNA polymerase sigma factors"/>
    <property type="match status" value="1"/>
</dbReference>
<evidence type="ECO:0000313" key="5">
    <source>
        <dbReference type="Proteomes" id="UP000198926"/>
    </source>
</evidence>
<dbReference type="GO" id="GO:0006352">
    <property type="term" value="P:DNA-templated transcription initiation"/>
    <property type="evidence" value="ECO:0007669"/>
    <property type="project" value="InterPro"/>
</dbReference>
<feature type="domain" description="DUF6596" evidence="3">
    <location>
        <begin position="183"/>
        <end position="280"/>
    </location>
</feature>
<dbReference type="Gene3D" id="1.10.1740.10">
    <property type="match status" value="1"/>
</dbReference>
<dbReference type="Pfam" id="PF04542">
    <property type="entry name" value="Sigma70_r2"/>
    <property type="match status" value="1"/>
</dbReference>
<dbReference type="RefSeq" id="WP_090209348.1">
    <property type="nucleotide sequence ID" value="NZ_FOZM01000002.1"/>
</dbReference>
<feature type="domain" description="RNA polymerase sigma-70 region 2" evidence="1">
    <location>
        <begin position="21"/>
        <end position="81"/>
    </location>
</feature>
<dbReference type="NCBIfam" id="TIGR02937">
    <property type="entry name" value="sigma70-ECF"/>
    <property type="match status" value="1"/>
</dbReference>
<dbReference type="Pfam" id="PF20239">
    <property type="entry name" value="DUF6596"/>
    <property type="match status" value="1"/>
</dbReference>
<reference evidence="4 5" key="1">
    <citation type="submission" date="2016-10" db="EMBL/GenBank/DDBJ databases">
        <authorList>
            <person name="de Groot N.N."/>
        </authorList>
    </citation>
    <scope>NUCLEOTIDE SEQUENCE [LARGE SCALE GENOMIC DNA]</scope>
    <source>
        <strain evidence="4 5">DSM 29433</strain>
    </source>
</reference>